<dbReference type="Proteomes" id="UP000599523">
    <property type="component" value="Unassembled WGS sequence"/>
</dbReference>
<dbReference type="RefSeq" id="WP_168986649.1">
    <property type="nucleotide sequence ID" value="NZ_CAWPHM010000330.1"/>
</dbReference>
<dbReference type="AlphaFoldDB" id="A0A972J8K7"/>
<dbReference type="EMBL" id="WTVM01000009">
    <property type="protein sequence ID" value="NMG01855.1"/>
    <property type="molecule type" value="Genomic_DNA"/>
</dbReference>
<dbReference type="SUPFAM" id="SSF48452">
    <property type="entry name" value="TPR-like"/>
    <property type="match status" value="5"/>
</dbReference>
<dbReference type="Gene3D" id="1.25.40.10">
    <property type="entry name" value="Tetratricopeptide repeat domain"/>
    <property type="match status" value="5"/>
</dbReference>
<dbReference type="PROSITE" id="PS50005">
    <property type="entry name" value="TPR"/>
    <property type="match status" value="4"/>
</dbReference>
<name>A0A972J8K7_9RHOO</name>
<dbReference type="PANTHER" id="PTHR45586:SF1">
    <property type="entry name" value="LIPOPOLYSACCHARIDE ASSEMBLY PROTEIN B"/>
    <property type="match status" value="1"/>
</dbReference>
<evidence type="ECO:0000256" key="2">
    <source>
        <dbReference type="ARBA" id="ARBA00022803"/>
    </source>
</evidence>
<evidence type="ECO:0000256" key="1">
    <source>
        <dbReference type="ARBA" id="ARBA00022737"/>
    </source>
</evidence>
<protein>
    <submittedName>
        <fullName evidence="4">PEP-CTERM system TPR-repeat protein PrsT</fullName>
    </submittedName>
</protein>
<evidence type="ECO:0000313" key="4">
    <source>
        <dbReference type="EMBL" id="NMG01855.1"/>
    </source>
</evidence>
<keyword evidence="2 3" id="KW-0802">TPR repeat</keyword>
<feature type="repeat" description="TPR" evidence="3">
    <location>
        <begin position="617"/>
        <end position="650"/>
    </location>
</feature>
<gene>
    <name evidence="4" type="primary">prsT</name>
    <name evidence="4" type="ORF">GPA21_02555</name>
</gene>
<comment type="caution">
    <text evidence="4">The sequence shown here is derived from an EMBL/GenBank/DDBJ whole genome shotgun (WGS) entry which is preliminary data.</text>
</comment>
<reference evidence="4" key="1">
    <citation type="submission" date="2019-12" db="EMBL/GenBank/DDBJ databases">
        <title>Comparative genomics gives insights into the taxonomy of the Azoarcus-Aromatoleum group and reveals separate origins of nif in the plant-associated Azoarcus and non-plant-associated Aromatoleum sub-groups.</title>
        <authorList>
            <person name="Lafos M."/>
            <person name="Maluk M."/>
            <person name="Batista M."/>
            <person name="Junghare M."/>
            <person name="Carmona M."/>
            <person name="Faoro H."/>
            <person name="Cruz L.M."/>
            <person name="Battistoni F."/>
            <person name="De Souza E."/>
            <person name="Pedrosa F."/>
            <person name="Chen W.-M."/>
            <person name="Poole P.S."/>
            <person name="Dixon R.A."/>
            <person name="James E.K."/>
        </authorList>
    </citation>
    <scope>NUCLEOTIDE SEQUENCE</scope>
    <source>
        <strain evidence="4">NSC3</strain>
    </source>
</reference>
<organism evidence="4 5">
    <name type="scientific">Azoarcus taiwanensis</name>
    <dbReference type="NCBI Taxonomy" id="666964"/>
    <lineage>
        <taxon>Bacteria</taxon>
        <taxon>Pseudomonadati</taxon>
        <taxon>Pseudomonadota</taxon>
        <taxon>Betaproteobacteria</taxon>
        <taxon>Rhodocyclales</taxon>
        <taxon>Zoogloeaceae</taxon>
        <taxon>Azoarcus</taxon>
    </lineage>
</organism>
<dbReference type="Pfam" id="PF13432">
    <property type="entry name" value="TPR_16"/>
    <property type="match status" value="4"/>
</dbReference>
<dbReference type="Pfam" id="PF14559">
    <property type="entry name" value="TPR_19"/>
    <property type="match status" value="4"/>
</dbReference>
<keyword evidence="5" id="KW-1185">Reference proteome</keyword>
<dbReference type="PANTHER" id="PTHR45586">
    <property type="entry name" value="TPR REPEAT-CONTAINING PROTEIN PA4667"/>
    <property type="match status" value="1"/>
</dbReference>
<dbReference type="InterPro" id="IPR011990">
    <property type="entry name" value="TPR-like_helical_dom_sf"/>
</dbReference>
<evidence type="ECO:0000313" key="5">
    <source>
        <dbReference type="Proteomes" id="UP000599523"/>
    </source>
</evidence>
<sequence>MADSTHPMRDGRLRVKPARLVMMLCLSVTLTACGQSSEDMLSSARDYLAKNDINAASIQLKNALQKDGTIAEARYLLGSVYLQQGDVPGAVRELRRASELGYPAREVLPLLSRAMVLAGDFDRVVSDFANTQVDDAAAQARILTNVGDALLARAEIAAARGFYESALVANPDDVDARVGLARSMLFAGEVDAALAEAEAIVAQEPGNADAHGIRAEVYRVQQRRDDVITALDAAIAGQPGAVNYHYMLVSVLLEQERFEEAESRLEAMKRVARNHPGTLYLQAFMDFRKNNLEAAREGVDEVLRQIPNHLLADLLAGNIHLRLNDHVRARQHLERVVARAPGHALARRSLAASYLATGDAARARETLDPLLGAEVQEVATMSLAGQIYLASGDFERASDYFAQVSAANPEDVRARTSLGLARMAGGESEAAFADLEAAAALDETAAQPDVVLILSHLRAGEFDKALSAHEQLARKLPDHPQTHNLKGGILLAMGDQPGARAAFEKALEAAPGFLSAVVNLARIDLAENRPEDAKARLEAVISQDPARPDPYILLADLQRQTGASPADVKATLQRAVTANPTARVARAALARQLVITNELPRALSIAQELAAAEPDDPTVLGVLAQVQFSMGDRQQAISTLNRIIRLQPQSPAPLLVLAEVQYASNDRVGAEQSLRRALGLRGDWLEAQQRLVVVLAEQGKSNEAVAVAREVQQQRSEAMIGYALEGDVHAAAGRWEDAARAYASARERGGATDVAVKEHRSLLGAGKQDEAATAATRWLADHPQDVGMRAYLAEQALATSDFEEAERLYRAVVALQPENPLILNNLAWVAGQLGKNDAIALAERALALAPESAAILDTLGMLQVEAGQHEQGLSNLRKAVDAAPDQPVLRLNLAKAFIKMERKADAARELDEVIRLAPEGSPISQEAARMKEAF</sequence>
<feature type="repeat" description="TPR" evidence="3">
    <location>
        <begin position="140"/>
        <end position="173"/>
    </location>
</feature>
<dbReference type="InterPro" id="IPR051012">
    <property type="entry name" value="CellSynth/LPSAsmb/PSIAsmb"/>
</dbReference>
<dbReference type="InterPro" id="IPR019734">
    <property type="entry name" value="TPR_rpt"/>
</dbReference>
<keyword evidence="1" id="KW-0677">Repeat</keyword>
<accession>A0A972J8K7</accession>
<dbReference type="InterPro" id="IPR014266">
    <property type="entry name" value="PEP-CTERM_TPR_PrsT"/>
</dbReference>
<evidence type="ECO:0000256" key="3">
    <source>
        <dbReference type="PROSITE-ProRule" id="PRU00339"/>
    </source>
</evidence>
<feature type="repeat" description="TPR" evidence="3">
    <location>
        <begin position="378"/>
        <end position="411"/>
    </location>
</feature>
<dbReference type="NCBIfam" id="TIGR02917">
    <property type="entry name" value="PEP_TPR_lipo"/>
    <property type="match status" value="1"/>
</dbReference>
<feature type="repeat" description="TPR" evidence="3">
    <location>
        <begin position="853"/>
        <end position="886"/>
    </location>
</feature>
<dbReference type="SMART" id="SM00028">
    <property type="entry name" value="TPR"/>
    <property type="match status" value="16"/>
</dbReference>
<proteinExistence type="predicted"/>